<keyword evidence="3" id="KW-1185">Reference proteome</keyword>
<reference evidence="2 3" key="1">
    <citation type="submission" date="2018-05" db="EMBL/GenBank/DDBJ databases">
        <title>Nocardioides silvaticus genome.</title>
        <authorList>
            <person name="Li C."/>
            <person name="Wang G."/>
        </authorList>
    </citation>
    <scope>NUCLEOTIDE SEQUENCE [LARGE SCALE GENOMIC DNA]</scope>
    <source>
        <strain evidence="2 3">CCTCC AB 2018079</strain>
    </source>
</reference>
<evidence type="ECO:0000313" key="2">
    <source>
        <dbReference type="EMBL" id="PWN03783.1"/>
    </source>
</evidence>
<evidence type="ECO:0000313" key="3">
    <source>
        <dbReference type="Proteomes" id="UP000245507"/>
    </source>
</evidence>
<dbReference type="AlphaFoldDB" id="A0A316TGU6"/>
<dbReference type="OrthoDB" id="5176751at2"/>
<feature type="region of interest" description="Disordered" evidence="1">
    <location>
        <begin position="1"/>
        <end position="29"/>
    </location>
</feature>
<dbReference type="RefSeq" id="WP_109692872.1">
    <property type="nucleotide sequence ID" value="NZ_QGDD01000002.1"/>
</dbReference>
<name>A0A316TGU6_9ACTN</name>
<protein>
    <submittedName>
        <fullName evidence="2">Uncharacterized protein</fullName>
    </submittedName>
</protein>
<dbReference type="EMBL" id="QGDD01000002">
    <property type="protein sequence ID" value="PWN03783.1"/>
    <property type="molecule type" value="Genomic_DNA"/>
</dbReference>
<comment type="caution">
    <text evidence="2">The sequence shown here is derived from an EMBL/GenBank/DDBJ whole genome shotgun (WGS) entry which is preliminary data.</text>
</comment>
<gene>
    <name evidence="2" type="ORF">DJ010_06840</name>
</gene>
<evidence type="ECO:0000256" key="1">
    <source>
        <dbReference type="SAM" id="MobiDB-lite"/>
    </source>
</evidence>
<dbReference type="Proteomes" id="UP000245507">
    <property type="component" value="Unassembled WGS sequence"/>
</dbReference>
<accession>A0A316TGU6</accession>
<proteinExistence type="predicted"/>
<organism evidence="2 3">
    <name type="scientific">Nocardioides silvaticus</name>
    <dbReference type="NCBI Taxonomy" id="2201891"/>
    <lineage>
        <taxon>Bacteria</taxon>
        <taxon>Bacillati</taxon>
        <taxon>Actinomycetota</taxon>
        <taxon>Actinomycetes</taxon>
        <taxon>Propionibacteriales</taxon>
        <taxon>Nocardioidaceae</taxon>
        <taxon>Nocardioides</taxon>
    </lineage>
</organism>
<sequence length="427" mass="46604">MAKRPRSHGFAAFAPEDVADARAGRPPGDLRSYGEERGLEWLDRARPLGFTAASPGFDEYRFSVLRGMLPGGRHGVLMHQLLEVPVTGSPNVSGRLYGSVVRSGGSWWRPRLPNRTDIPIIGDFLDPPTDDSPREPFDTDAVWIPTTAVACLVPESVLPLFLTRLDRRDKLAPYDFDQRRDLSAHGAPDWRLRTHGRPVSDALVDRLLTPAVQEVLGRRSHDPYFGLLVLRGTLVVRRNGFVLDPTELDRLAVDTCTLADALRGACLPELAPRPLTEPLPSPRSEHPEVTPAWRDGYIRVATRLGLAMEDPDELHRAFPSLPLPGRVVAAMAGDLGGGVHGRLVYAAELNLAASERARGAVLLAAAPGSPETPASGVRHDDWRLVHHTRAGTHVLVSTMTAGFYPEEQEGLVERALAFARAGGLLSR</sequence>